<reference evidence="5" key="2">
    <citation type="submission" date="2025-09" db="UniProtKB">
        <authorList>
            <consortium name="Ensembl"/>
        </authorList>
    </citation>
    <scope>IDENTIFICATION</scope>
</reference>
<dbReference type="Pfam" id="PF15779">
    <property type="entry name" value="LRRC37"/>
    <property type="match status" value="1"/>
</dbReference>
<dbReference type="GeneTree" id="ENSGT00530000063282"/>
<evidence type="ECO:0000313" key="5">
    <source>
        <dbReference type="Ensembl" id="ENSMMNP00015015888.1"/>
    </source>
</evidence>
<feature type="domain" description="LRRC37A/B like protein 1 C-terminal" evidence="3">
    <location>
        <begin position="415"/>
        <end position="548"/>
    </location>
</feature>
<dbReference type="Proteomes" id="UP000694561">
    <property type="component" value="Unplaced"/>
</dbReference>
<dbReference type="Ensembl" id="ENSMMNT00015017450.1">
    <property type="protein sequence ID" value="ENSMMNP00015015888.1"/>
    <property type="gene ID" value="ENSMMNG00015011717.1"/>
</dbReference>
<feature type="compositionally biased region" description="Low complexity" evidence="1">
    <location>
        <begin position="16"/>
        <end position="25"/>
    </location>
</feature>
<evidence type="ECO:0000313" key="6">
    <source>
        <dbReference type="Proteomes" id="UP000694561"/>
    </source>
</evidence>
<dbReference type="Pfam" id="PF14914">
    <property type="entry name" value="LRRC37AB_C"/>
    <property type="match status" value="1"/>
</dbReference>
<feature type="region of interest" description="Disordered" evidence="1">
    <location>
        <begin position="1"/>
        <end position="58"/>
    </location>
</feature>
<dbReference type="InterPro" id="IPR015753">
    <property type="entry name" value="LRRC37"/>
</dbReference>
<keyword evidence="2" id="KW-1133">Transmembrane helix</keyword>
<dbReference type="PANTHER" id="PTHR23045:SF9">
    <property type="entry name" value="LEUCINE RICH REPEAT CONTAINING 37A-RELATED"/>
    <property type="match status" value="1"/>
</dbReference>
<accession>A0A8C6BFQ9</accession>
<dbReference type="AlphaFoldDB" id="A0A8C6BFQ9"/>
<dbReference type="PANTHER" id="PTHR23045">
    <property type="entry name" value="LEUCINE-RICH REPEAT-CONTAINING PROTEIN 37A"/>
    <property type="match status" value="1"/>
</dbReference>
<reference evidence="5" key="1">
    <citation type="submission" date="2025-08" db="UniProtKB">
        <authorList>
            <consortium name="Ensembl"/>
        </authorList>
    </citation>
    <scope>IDENTIFICATION</scope>
</reference>
<protein>
    <submittedName>
        <fullName evidence="5">Uncharacterized protein</fullName>
    </submittedName>
</protein>
<evidence type="ECO:0000256" key="1">
    <source>
        <dbReference type="SAM" id="MobiDB-lite"/>
    </source>
</evidence>
<evidence type="ECO:0000259" key="4">
    <source>
        <dbReference type="Pfam" id="PF15779"/>
    </source>
</evidence>
<name>A0A8C6BFQ9_MONMO</name>
<feature type="transmembrane region" description="Helical" evidence="2">
    <location>
        <begin position="258"/>
        <end position="277"/>
    </location>
</feature>
<keyword evidence="2" id="KW-0812">Transmembrane</keyword>
<feature type="transmembrane region" description="Helical" evidence="2">
    <location>
        <begin position="527"/>
        <end position="556"/>
    </location>
</feature>
<evidence type="ECO:0000259" key="3">
    <source>
        <dbReference type="Pfam" id="PF14914"/>
    </source>
</evidence>
<sequence>MDLAVVLTLEPTNETEPSPAEQEAPSQPPAPPKEVSEHSTARQQTTAPPPKHPEMTLAQPNLTQVTIQTMDMELTVTAGCNMETVPSPIMQETTTQPPEQTTIPEPAMEAGHCTSLQQTTAPPPKHPEVTLAQPNLTQVTVPPVGLGVNISLQPRPEQNAITNISICELCTCKNETLSCVGLSPKQKLYRVPEPEPNAYNGTFTIINFQGNSISYIDESIWKAYCCEAFGLEGGTSELNYRSVSPNSNPYSLFSRHTISTATLILLLGTSLLLYIYLQQSRAAVGQPAPIQFCSPYAPRTPFCTGLWWPWPTSSTFSSNSFTTNLIICVSIYRNLPSHMACCLCQFKNTIEVVCKRVNLCSDSGCLTDFTHCDEETSIGNAEGSLKVLQAWKKNSSELTIESERASSDKVLSACDEVETQLNQQLRSLIPNNDMRRLISHVIQTLKMDCSETHGQLACANLMSQTGLLMKLLSKQQEVNVSKAEWHTDLWKTDNYISESTETQSEQKEQESSELTKEVPGYGYNNKLILAISVTVVVTILVTILCLIEPPFLLLLLDSSL</sequence>
<dbReference type="InterPro" id="IPR029423">
    <property type="entry name" value="LRRC37AB_C"/>
</dbReference>
<proteinExistence type="predicted"/>
<keyword evidence="2" id="KW-0472">Membrane</keyword>
<keyword evidence="6" id="KW-1185">Reference proteome</keyword>
<organism evidence="5 6">
    <name type="scientific">Monodon monoceros</name>
    <name type="common">Narwhal</name>
    <name type="synonym">Ceratodon monodon</name>
    <dbReference type="NCBI Taxonomy" id="40151"/>
    <lineage>
        <taxon>Eukaryota</taxon>
        <taxon>Metazoa</taxon>
        <taxon>Chordata</taxon>
        <taxon>Craniata</taxon>
        <taxon>Vertebrata</taxon>
        <taxon>Euteleostomi</taxon>
        <taxon>Mammalia</taxon>
        <taxon>Eutheria</taxon>
        <taxon>Laurasiatheria</taxon>
        <taxon>Artiodactyla</taxon>
        <taxon>Whippomorpha</taxon>
        <taxon>Cetacea</taxon>
        <taxon>Odontoceti</taxon>
        <taxon>Monodontidae</taxon>
        <taxon>Monodon</taxon>
    </lineage>
</organism>
<feature type="domain" description="Leucine-rich repeat-containing protein 37 N-terminal" evidence="4">
    <location>
        <begin position="14"/>
        <end position="88"/>
    </location>
</feature>
<dbReference type="InterPro" id="IPR032754">
    <property type="entry name" value="LRRC37_N"/>
</dbReference>
<evidence type="ECO:0000256" key="2">
    <source>
        <dbReference type="SAM" id="Phobius"/>
    </source>
</evidence>